<dbReference type="InterPro" id="IPR018911">
    <property type="entry name" value="Gmad2_Ig-like_dom"/>
</dbReference>
<accession>A0A918GCH9</accession>
<dbReference type="CDD" id="cd00118">
    <property type="entry name" value="LysM"/>
    <property type="match status" value="1"/>
</dbReference>
<protein>
    <recommendedName>
        <fullName evidence="1">LysM domain-containing protein</fullName>
    </recommendedName>
</protein>
<proteinExistence type="predicted"/>
<dbReference type="AlphaFoldDB" id="A0A918GCH9"/>
<gene>
    <name evidence="2" type="ORF">GCM10010171_21680</name>
</gene>
<feature type="domain" description="LysM" evidence="1">
    <location>
        <begin position="118"/>
        <end position="167"/>
    </location>
</feature>
<comment type="caution">
    <text evidence="2">The sequence shown here is derived from an EMBL/GenBank/DDBJ whole genome shotgun (WGS) entry which is preliminary data.</text>
</comment>
<keyword evidence="3" id="KW-1185">Reference proteome</keyword>
<dbReference type="PROSITE" id="PS51782">
    <property type="entry name" value="LYSM"/>
    <property type="match status" value="1"/>
</dbReference>
<name>A0A918GCH9_9PSEU</name>
<dbReference type="Gene3D" id="3.10.350.10">
    <property type="entry name" value="LysM domain"/>
    <property type="match status" value="1"/>
</dbReference>
<dbReference type="SUPFAM" id="SSF54106">
    <property type="entry name" value="LysM domain"/>
    <property type="match status" value="1"/>
</dbReference>
<dbReference type="SMART" id="SM00257">
    <property type="entry name" value="LysM"/>
    <property type="match status" value="1"/>
</dbReference>
<reference evidence="2" key="1">
    <citation type="journal article" date="2014" name="Int. J. Syst. Evol. Microbiol.">
        <title>Complete genome sequence of Corynebacterium casei LMG S-19264T (=DSM 44701T), isolated from a smear-ripened cheese.</title>
        <authorList>
            <consortium name="US DOE Joint Genome Institute (JGI-PGF)"/>
            <person name="Walter F."/>
            <person name="Albersmeier A."/>
            <person name="Kalinowski J."/>
            <person name="Ruckert C."/>
        </authorList>
    </citation>
    <scope>NUCLEOTIDE SEQUENCE</scope>
    <source>
        <strain evidence="2">JCM 3276</strain>
    </source>
</reference>
<reference evidence="2" key="2">
    <citation type="submission" date="2020-09" db="EMBL/GenBank/DDBJ databases">
        <authorList>
            <person name="Sun Q."/>
            <person name="Ohkuma M."/>
        </authorList>
    </citation>
    <scope>NUCLEOTIDE SEQUENCE</scope>
    <source>
        <strain evidence="2">JCM 3276</strain>
    </source>
</reference>
<dbReference type="Pfam" id="PF01476">
    <property type="entry name" value="LysM"/>
    <property type="match status" value="1"/>
</dbReference>
<dbReference type="InterPro" id="IPR036779">
    <property type="entry name" value="LysM_dom_sf"/>
</dbReference>
<dbReference type="EMBL" id="BMRB01000002">
    <property type="protein sequence ID" value="GGS28331.1"/>
    <property type="molecule type" value="Genomic_DNA"/>
</dbReference>
<dbReference type="PANTHER" id="PTHR34700">
    <property type="entry name" value="POTASSIUM BINDING PROTEIN KBP"/>
    <property type="match status" value="1"/>
</dbReference>
<dbReference type="Pfam" id="PF10648">
    <property type="entry name" value="Gmad2"/>
    <property type="match status" value="1"/>
</dbReference>
<evidence type="ECO:0000313" key="2">
    <source>
        <dbReference type="EMBL" id="GGS28331.1"/>
    </source>
</evidence>
<evidence type="ECO:0000259" key="1">
    <source>
        <dbReference type="PROSITE" id="PS51782"/>
    </source>
</evidence>
<sequence length="170" mass="18205">MAKGGKVMSIDVQQPRMYDLVGSTIMVAGVAGGAFEANFEYRVHEGHDEVTGHFMAGDGIGGHGQFQITVDVAGAAFTLDRLFVEVFHTSPDDGAELDKVVVPVVYGPKIVPGYRVYSEHVVQQGETLWGIAAQHYGNGALHHRLVAANPGTITNPDIINPGDVIRVPRD</sequence>
<organism evidence="2 3">
    <name type="scientific">Actinokineospora fastidiosa</name>
    <dbReference type="NCBI Taxonomy" id="1816"/>
    <lineage>
        <taxon>Bacteria</taxon>
        <taxon>Bacillati</taxon>
        <taxon>Actinomycetota</taxon>
        <taxon>Actinomycetes</taxon>
        <taxon>Pseudonocardiales</taxon>
        <taxon>Pseudonocardiaceae</taxon>
        <taxon>Actinokineospora</taxon>
    </lineage>
</organism>
<dbReference type="PANTHER" id="PTHR34700:SF4">
    <property type="entry name" value="PHAGE-LIKE ELEMENT PBSX PROTEIN XKDP"/>
    <property type="match status" value="1"/>
</dbReference>
<dbReference type="Proteomes" id="UP000660680">
    <property type="component" value="Unassembled WGS sequence"/>
</dbReference>
<dbReference type="InterPro" id="IPR052196">
    <property type="entry name" value="Bact_Kbp"/>
</dbReference>
<evidence type="ECO:0000313" key="3">
    <source>
        <dbReference type="Proteomes" id="UP000660680"/>
    </source>
</evidence>
<dbReference type="InterPro" id="IPR018392">
    <property type="entry name" value="LysM"/>
</dbReference>